<dbReference type="InterPro" id="IPR000212">
    <property type="entry name" value="DNA_helicase_UvrD/REP"/>
</dbReference>
<keyword evidence="4 9" id="KW-0067">ATP-binding</keyword>
<evidence type="ECO:0000256" key="8">
    <source>
        <dbReference type="ARBA" id="ARBA00048988"/>
    </source>
</evidence>
<evidence type="ECO:0000313" key="13">
    <source>
        <dbReference type="EMBL" id="SCD21078.1"/>
    </source>
</evidence>
<feature type="region of interest" description="Disordered" evidence="10">
    <location>
        <begin position="882"/>
        <end position="901"/>
    </location>
</feature>
<evidence type="ECO:0000256" key="4">
    <source>
        <dbReference type="ARBA" id="ARBA00022840"/>
    </source>
</evidence>
<comment type="catalytic activity">
    <reaction evidence="6">
        <text>Couples ATP hydrolysis with the unwinding of duplex DNA by translocating in the 3'-5' direction.</text>
        <dbReference type="EC" id="5.6.2.4"/>
    </reaction>
</comment>
<keyword evidence="2 9" id="KW-0378">Hydrolase</keyword>
<dbReference type="GO" id="GO:0043138">
    <property type="term" value="F:3'-5' DNA helicase activity"/>
    <property type="evidence" value="ECO:0007669"/>
    <property type="project" value="UniProtKB-EC"/>
</dbReference>
<dbReference type="Proteomes" id="UP000187464">
    <property type="component" value="Chromosome I"/>
</dbReference>
<dbReference type="STRING" id="1642647.PSM36_2273"/>
<dbReference type="SUPFAM" id="SSF52540">
    <property type="entry name" value="P-loop containing nucleoside triphosphate hydrolases"/>
    <property type="match status" value="1"/>
</dbReference>
<feature type="domain" description="UvrD-like helicase ATP-binding" evidence="11">
    <location>
        <begin position="1"/>
        <end position="469"/>
    </location>
</feature>
<dbReference type="AlphaFoldDB" id="A0A1R3T720"/>
<keyword evidence="5" id="KW-0413">Isomerase</keyword>
<evidence type="ECO:0000256" key="2">
    <source>
        <dbReference type="ARBA" id="ARBA00022801"/>
    </source>
</evidence>
<evidence type="ECO:0000256" key="1">
    <source>
        <dbReference type="ARBA" id="ARBA00022741"/>
    </source>
</evidence>
<dbReference type="Pfam" id="PF13361">
    <property type="entry name" value="UvrD_C"/>
    <property type="match status" value="2"/>
</dbReference>
<feature type="binding site" evidence="9">
    <location>
        <begin position="17"/>
        <end position="24"/>
    </location>
    <ligand>
        <name>ATP</name>
        <dbReference type="ChEBI" id="CHEBI:30616"/>
    </ligand>
</feature>
<feature type="compositionally biased region" description="Polar residues" evidence="10">
    <location>
        <begin position="883"/>
        <end position="900"/>
    </location>
</feature>
<protein>
    <recommendedName>
        <fullName evidence="7">DNA 3'-5' helicase</fullName>
        <ecNumber evidence="7">5.6.2.4</ecNumber>
    </recommendedName>
</protein>
<evidence type="ECO:0000313" key="14">
    <source>
        <dbReference type="Proteomes" id="UP000187464"/>
    </source>
</evidence>
<dbReference type="PANTHER" id="PTHR11070:SF67">
    <property type="entry name" value="DNA 3'-5' HELICASE"/>
    <property type="match status" value="1"/>
</dbReference>
<keyword evidence="14" id="KW-1185">Reference proteome</keyword>
<dbReference type="GO" id="GO:0016887">
    <property type="term" value="F:ATP hydrolysis activity"/>
    <property type="evidence" value="ECO:0007669"/>
    <property type="project" value="RHEA"/>
</dbReference>
<name>A0A1R3T720_9BACT</name>
<dbReference type="Gene3D" id="3.40.50.300">
    <property type="entry name" value="P-loop containing nucleotide triphosphate hydrolases"/>
    <property type="match status" value="3"/>
</dbReference>
<dbReference type="PROSITE" id="PS51217">
    <property type="entry name" value="UVRD_HELICASE_CTER"/>
    <property type="match status" value="1"/>
</dbReference>
<dbReference type="GO" id="GO:0005524">
    <property type="term" value="F:ATP binding"/>
    <property type="evidence" value="ECO:0007669"/>
    <property type="project" value="UniProtKB-UniRule"/>
</dbReference>
<comment type="catalytic activity">
    <reaction evidence="8">
        <text>ATP + H2O = ADP + phosphate + H(+)</text>
        <dbReference type="Rhea" id="RHEA:13065"/>
        <dbReference type="ChEBI" id="CHEBI:15377"/>
        <dbReference type="ChEBI" id="CHEBI:15378"/>
        <dbReference type="ChEBI" id="CHEBI:30616"/>
        <dbReference type="ChEBI" id="CHEBI:43474"/>
        <dbReference type="ChEBI" id="CHEBI:456216"/>
        <dbReference type="EC" id="5.6.2.4"/>
    </reaction>
</comment>
<dbReference type="InterPro" id="IPR014016">
    <property type="entry name" value="UvrD-like_ATP-bd"/>
</dbReference>
<gene>
    <name evidence="13" type="ORF">PSM36_2273</name>
</gene>
<dbReference type="InterPro" id="IPR014017">
    <property type="entry name" value="DNA_helicase_UvrD-like_C"/>
</dbReference>
<reference evidence="13 14" key="1">
    <citation type="submission" date="2016-08" db="EMBL/GenBank/DDBJ databases">
        <authorList>
            <person name="Seilhamer J.J."/>
        </authorList>
    </citation>
    <scope>NUCLEOTIDE SEQUENCE [LARGE SCALE GENOMIC DNA]</scope>
    <source>
        <strain evidence="13">M3/6</strain>
    </source>
</reference>
<evidence type="ECO:0000256" key="10">
    <source>
        <dbReference type="SAM" id="MobiDB-lite"/>
    </source>
</evidence>
<dbReference type="GO" id="GO:0003677">
    <property type="term" value="F:DNA binding"/>
    <property type="evidence" value="ECO:0007669"/>
    <property type="project" value="InterPro"/>
</dbReference>
<proteinExistence type="predicted"/>
<dbReference type="Gene3D" id="1.10.3170.10">
    <property type="entry name" value="Recbcd, chain B, domain 2"/>
    <property type="match status" value="1"/>
</dbReference>
<dbReference type="Pfam" id="PF00580">
    <property type="entry name" value="UvrD-helicase"/>
    <property type="match status" value="1"/>
</dbReference>
<keyword evidence="1 9" id="KW-0547">Nucleotide-binding</keyword>
<feature type="domain" description="UvrD-like helicase C-terminal" evidence="12">
    <location>
        <begin position="505"/>
        <end position="764"/>
    </location>
</feature>
<dbReference type="EC" id="5.6.2.4" evidence="7"/>
<dbReference type="GO" id="GO:0000725">
    <property type="term" value="P:recombinational repair"/>
    <property type="evidence" value="ECO:0007669"/>
    <property type="project" value="TreeGrafter"/>
</dbReference>
<evidence type="ECO:0000256" key="5">
    <source>
        <dbReference type="ARBA" id="ARBA00023235"/>
    </source>
</evidence>
<evidence type="ECO:0000259" key="11">
    <source>
        <dbReference type="PROSITE" id="PS51198"/>
    </source>
</evidence>
<dbReference type="RefSeq" id="WP_076930960.1">
    <property type="nucleotide sequence ID" value="NZ_LT605205.1"/>
</dbReference>
<evidence type="ECO:0000256" key="9">
    <source>
        <dbReference type="PROSITE-ProRule" id="PRU00560"/>
    </source>
</evidence>
<dbReference type="EMBL" id="LT605205">
    <property type="protein sequence ID" value="SCD21078.1"/>
    <property type="molecule type" value="Genomic_DNA"/>
</dbReference>
<dbReference type="KEGG" id="psac:PSM36_2273"/>
<feature type="region of interest" description="Disordered" evidence="10">
    <location>
        <begin position="493"/>
        <end position="513"/>
    </location>
</feature>
<accession>A0A1R3T720</accession>
<evidence type="ECO:0000256" key="7">
    <source>
        <dbReference type="ARBA" id="ARBA00034808"/>
    </source>
</evidence>
<sequence length="1113" mass="128095">MENQQSLDRHLLHVIKASAGSGKTHRLTGEYLRLLFSAPNNHRHILAVTFTNKATDEMKSRIVEELYRLASGADSSYLAELMDDFSMRREDVRTKAKTILETILHDYSSFSISTIDRFFQQTMRTFARETGLAGGYNIELDETSLLTETIDLMLSELDKPENKTLAEWLLRFMQHNIEEGKSWKIDRQVLDLAKQLFNETYKSFTDEEQSTIQDKEQLEAYKQMLMRIAKSYENEVKSVGVKALSIMQQYGLSYDDFKHKRNSGFLLFTKLAGGNVEKPSTRLIALADNIDLWYSGKEKENAIRSAYSDGLNECVKQIIYLSDNDREYQTAKHLLRNFYTLGILNDIKQRLRKLQQENNTLFLSDTTELLNDIIAGTDSPFIYEKTGTRVHHYMIDEFQDTSRMQWENFRPLIGESLASGNLNLIVGDVKQSIYRFRNSDWRLLEEQVKEDFQAGNIREHVLDTNWRSDAHIVQFNNAFFTQAAVNLQNDFNTSAESPQHTEGAGNNGHNSDTQITNAYADLYQQVPLKKADSGGQVRITFLKDDKETDWKADVLERLPHEIEVLQDQGFALKDIAIIVRWNHEAVQVADTLLSYREQHPESPYRYDIISNEALLVRSAQSVKAIIALMRHFRNPKDEICRMMAIYEFYRFQRRSSPDEALQFYREEGRGDFPDEIKGHLGELVSMPFYEMTEHFFTLTTDALDAKENAYVQAFLDIVLKFKESATADLNDFLDWWDETGHRKALFSPEDQDAIRLITIHKSKGLGFGAVIMPFVSWGMDHNTYHNDIIWCKPGSVPFNTLGVAPLKYGKGLEDTIFRDSYLEEKRFTYIDNLNLLYVAFTRPKHRLIAFAPIPRKPETISDVADLLWRSITDTAPLPASVLTGHTASPESTNPASTNPGHQRDYIPLNEYFNEGEVESVFEYGKPETVRKPEKKAVADSDKTGKWQSVPFGDRLQLRFNSIGYFSDDGSRDYGTMMHDIVSNVKTLEDIPQAVEQKVSAGELAEEERENTIHRLTEILSRPEISDWYSGKYTVLNETQVLHPDTGFSRPDRVMIGPDEVIVADYKFGELEETKHIRQVRRYIQHIQEIGYENVSGYIFYVKQGKIVECPLSG</sequence>
<dbReference type="GO" id="GO:0005829">
    <property type="term" value="C:cytosol"/>
    <property type="evidence" value="ECO:0007669"/>
    <property type="project" value="TreeGrafter"/>
</dbReference>
<keyword evidence="3 9" id="KW-0347">Helicase</keyword>
<dbReference type="PROSITE" id="PS51198">
    <property type="entry name" value="UVRD_HELICASE_ATP_BIND"/>
    <property type="match status" value="1"/>
</dbReference>
<evidence type="ECO:0000259" key="12">
    <source>
        <dbReference type="PROSITE" id="PS51217"/>
    </source>
</evidence>
<evidence type="ECO:0000256" key="6">
    <source>
        <dbReference type="ARBA" id="ARBA00034617"/>
    </source>
</evidence>
<dbReference type="PANTHER" id="PTHR11070">
    <property type="entry name" value="UVRD / RECB / PCRA DNA HELICASE FAMILY MEMBER"/>
    <property type="match status" value="1"/>
</dbReference>
<dbReference type="InterPro" id="IPR027417">
    <property type="entry name" value="P-loop_NTPase"/>
</dbReference>
<evidence type="ECO:0000256" key="3">
    <source>
        <dbReference type="ARBA" id="ARBA00022806"/>
    </source>
</evidence>
<organism evidence="13 14">
    <name type="scientific">Proteiniphilum saccharofermentans</name>
    <dbReference type="NCBI Taxonomy" id="1642647"/>
    <lineage>
        <taxon>Bacteria</taxon>
        <taxon>Pseudomonadati</taxon>
        <taxon>Bacteroidota</taxon>
        <taxon>Bacteroidia</taxon>
        <taxon>Bacteroidales</taxon>
        <taxon>Dysgonomonadaceae</taxon>
        <taxon>Proteiniphilum</taxon>
    </lineage>
</organism>